<comment type="similarity">
    <text evidence="1 8">Belongs to the NDC80/HEC1 family.</text>
</comment>
<feature type="non-terminal residue" evidence="12">
    <location>
        <position position="1"/>
    </location>
</feature>
<reference evidence="12 13" key="1">
    <citation type="submission" date="2017-09" db="EMBL/GenBank/DDBJ databases">
        <title>WGS assembly of Aquilegia coerulea Goldsmith.</title>
        <authorList>
            <person name="Hodges S."/>
            <person name="Kramer E."/>
            <person name="Nordborg M."/>
            <person name="Tomkins J."/>
            <person name="Borevitz J."/>
            <person name="Derieg N."/>
            <person name="Yan J."/>
            <person name="Mihaltcheva S."/>
            <person name="Hayes R.D."/>
            <person name="Rokhsar D."/>
        </authorList>
    </citation>
    <scope>NUCLEOTIDE SEQUENCE [LARGE SCALE GENOMIC DNA]</scope>
    <source>
        <strain evidence="13">cv. Goldsmith</strain>
    </source>
</reference>
<keyword evidence="6 8" id="KW-0131">Cell cycle</keyword>
<evidence type="ECO:0000256" key="9">
    <source>
        <dbReference type="SAM" id="Coils"/>
    </source>
</evidence>
<keyword evidence="8" id="KW-0539">Nucleus</keyword>
<comment type="subcellular location">
    <subcellularLocation>
        <location evidence="8">Chromosome</location>
        <location evidence="8">Centromere</location>
        <location evidence="8">Kinetochore</location>
    </subcellularLocation>
    <subcellularLocation>
        <location evidence="8">Nucleus</location>
    </subcellularLocation>
</comment>
<evidence type="ECO:0000256" key="1">
    <source>
        <dbReference type="ARBA" id="ARBA00007050"/>
    </source>
</evidence>
<sequence length="506" mass="57848">NDTPRQFSLTSNRGSDASYGTNRSSYFSSTNRNIPNHDKPSALRAINDYLSSHSASFSLKSPFPFAKDIINAIQFIISGLDWPAEKMKLDEDLPVVLKYLNCPFTLNKSVLKAPGTPRTWLDLLIVIHLLVQIALYNEHTSRNFFFQDNELLFYTLKSYSYYIVCDDDVVDALDSRFTGELEQKKDAAAEEVVRMEKEESEVKVSENQRICEENEELKKSFEAQMFNLRDMERMRREIQALEREISEAETTRNECEEKSWDLDAALRQNLKELESLSVECNQATRRLKLGDDMQYKLSRNGSNPADILGNDYKSTLKPALNRFEDELKKSSLEKLEELISLQQKSQDNIIKIKEKGSRLTELKSQIDVGETQLSLMKKDLEDYTSMCCMEANRMTEDDEQEVHTLDTMEQKVEDSLKSSNEKLQHVTQQTDEEIQICACELMALIDSVSKYKEHMTSTILDKKNGFSETAEAVPNTLKGSLAAEFGSLLPKIVSSSTHLPLAELKH</sequence>
<gene>
    <name evidence="12" type="ORF">AQUCO_00300177v1</name>
</gene>
<dbReference type="GO" id="GO:0051315">
    <property type="term" value="P:attachment of mitotic spindle microtubules to kinetochore"/>
    <property type="evidence" value="ECO:0007669"/>
    <property type="project" value="UniProtKB-UniRule"/>
</dbReference>
<dbReference type="GO" id="GO:0031262">
    <property type="term" value="C:Ndc80 complex"/>
    <property type="evidence" value="ECO:0007669"/>
    <property type="project" value="UniProtKB-UniRule"/>
</dbReference>
<comment type="subunit">
    <text evidence="8">Component of the NDC80 complex.</text>
</comment>
<dbReference type="InterPro" id="IPR055260">
    <property type="entry name" value="Ndc80_CH"/>
</dbReference>
<feature type="region of interest" description="Disordered" evidence="10">
    <location>
        <begin position="1"/>
        <end position="22"/>
    </location>
</feature>
<keyword evidence="4 8" id="KW-0498">Mitosis</keyword>
<dbReference type="Gene3D" id="1.10.418.30">
    <property type="entry name" value="Ncd80 complex, Ncd80 subunit"/>
    <property type="match status" value="1"/>
</dbReference>
<evidence type="ECO:0000259" key="11">
    <source>
        <dbReference type="Pfam" id="PF03801"/>
    </source>
</evidence>
<dbReference type="AlphaFoldDB" id="A0A2G5EXL0"/>
<keyword evidence="7 8" id="KW-0137">Centromere</keyword>
<feature type="domain" description="Kinetochore protein Ndc80 CH" evidence="11">
    <location>
        <begin position="41"/>
        <end position="138"/>
    </location>
</feature>
<dbReference type="PANTHER" id="PTHR46681:SF1">
    <property type="entry name" value="KINETOCHORE PROTEIN NDC80 HOMOLOG"/>
    <property type="match status" value="1"/>
</dbReference>
<feature type="coiled-coil region" evidence="9">
    <location>
        <begin position="178"/>
        <end position="286"/>
    </location>
</feature>
<dbReference type="EMBL" id="KZ305020">
    <property type="protein sequence ID" value="PIA60498.1"/>
    <property type="molecule type" value="Genomic_DNA"/>
</dbReference>
<dbReference type="Proteomes" id="UP000230069">
    <property type="component" value="Unassembled WGS sequence"/>
</dbReference>
<evidence type="ECO:0000256" key="7">
    <source>
        <dbReference type="ARBA" id="ARBA00023328"/>
    </source>
</evidence>
<evidence type="ECO:0000256" key="10">
    <source>
        <dbReference type="SAM" id="MobiDB-lite"/>
    </source>
</evidence>
<evidence type="ECO:0000256" key="5">
    <source>
        <dbReference type="ARBA" id="ARBA00023054"/>
    </source>
</evidence>
<keyword evidence="13" id="KW-1185">Reference proteome</keyword>
<keyword evidence="8" id="KW-0995">Kinetochore</keyword>
<protein>
    <recommendedName>
        <fullName evidence="8">Kinetochore protein NDC80</fullName>
    </recommendedName>
</protein>
<dbReference type="InterPro" id="IPR038273">
    <property type="entry name" value="Ndc80_sf"/>
</dbReference>
<evidence type="ECO:0000256" key="4">
    <source>
        <dbReference type="ARBA" id="ARBA00022776"/>
    </source>
</evidence>
<evidence type="ECO:0000256" key="6">
    <source>
        <dbReference type="ARBA" id="ARBA00023306"/>
    </source>
</evidence>
<accession>A0A2G5EXL0</accession>
<keyword evidence="2 8" id="KW-0158">Chromosome</keyword>
<dbReference type="Pfam" id="PF03801">
    <property type="entry name" value="Ndc80_HEC"/>
    <property type="match status" value="1"/>
</dbReference>
<evidence type="ECO:0000256" key="3">
    <source>
        <dbReference type="ARBA" id="ARBA00022618"/>
    </source>
</evidence>
<dbReference type="GO" id="GO:0005634">
    <property type="term" value="C:nucleus"/>
    <property type="evidence" value="ECO:0007669"/>
    <property type="project" value="UniProtKB-SubCell"/>
</dbReference>
<proteinExistence type="inferred from homology"/>
<keyword evidence="5 9" id="KW-0175">Coiled coil</keyword>
<comment type="function">
    <text evidence="8">Acts as a component of the essential kinetochore-associated NDC80 complex, which is required for chromosome segregation and spindle checkpoint activity.</text>
</comment>
<dbReference type="PANTHER" id="PTHR46681">
    <property type="entry name" value="KINETOCHORE PROTEIN NDC80 HOMOLOG"/>
    <property type="match status" value="1"/>
</dbReference>
<keyword evidence="3 8" id="KW-0132">Cell division</keyword>
<dbReference type="InterPro" id="IPR055307">
    <property type="entry name" value="NDC80_plants"/>
</dbReference>
<dbReference type="GO" id="GO:0051301">
    <property type="term" value="P:cell division"/>
    <property type="evidence" value="ECO:0007669"/>
    <property type="project" value="UniProtKB-UniRule"/>
</dbReference>
<name>A0A2G5EXL0_AQUCA</name>
<evidence type="ECO:0000256" key="8">
    <source>
        <dbReference type="RuleBase" id="RU368072"/>
    </source>
</evidence>
<dbReference type="OrthoDB" id="7459479at2759"/>
<organism evidence="12 13">
    <name type="scientific">Aquilegia coerulea</name>
    <name type="common">Rocky mountain columbine</name>
    <dbReference type="NCBI Taxonomy" id="218851"/>
    <lineage>
        <taxon>Eukaryota</taxon>
        <taxon>Viridiplantae</taxon>
        <taxon>Streptophyta</taxon>
        <taxon>Embryophyta</taxon>
        <taxon>Tracheophyta</taxon>
        <taxon>Spermatophyta</taxon>
        <taxon>Magnoliopsida</taxon>
        <taxon>Ranunculales</taxon>
        <taxon>Ranunculaceae</taxon>
        <taxon>Thalictroideae</taxon>
        <taxon>Aquilegia</taxon>
    </lineage>
</organism>
<evidence type="ECO:0000256" key="2">
    <source>
        <dbReference type="ARBA" id="ARBA00022454"/>
    </source>
</evidence>
<evidence type="ECO:0000313" key="12">
    <source>
        <dbReference type="EMBL" id="PIA60498.1"/>
    </source>
</evidence>
<evidence type="ECO:0000313" key="13">
    <source>
        <dbReference type="Proteomes" id="UP000230069"/>
    </source>
</evidence>